<evidence type="ECO:0000256" key="4">
    <source>
        <dbReference type="ARBA" id="ARBA00022989"/>
    </source>
</evidence>
<feature type="non-terminal residue" evidence="8">
    <location>
        <position position="120"/>
    </location>
</feature>
<keyword evidence="5 6" id="KW-0472">Membrane</keyword>
<dbReference type="STRING" id="407821.A0A087SZ93"/>
<dbReference type="Pfam" id="PF04547">
    <property type="entry name" value="Anoctamin"/>
    <property type="match status" value="1"/>
</dbReference>
<evidence type="ECO:0000256" key="1">
    <source>
        <dbReference type="ARBA" id="ARBA00004141"/>
    </source>
</evidence>
<keyword evidence="4 6" id="KW-1133">Transmembrane helix</keyword>
<feature type="transmembrane region" description="Helical" evidence="6">
    <location>
        <begin position="85"/>
        <end position="108"/>
    </location>
</feature>
<reference evidence="8 9" key="1">
    <citation type="submission" date="2013-11" db="EMBL/GenBank/DDBJ databases">
        <title>Genome sequencing of Stegodyphus mimosarum.</title>
        <authorList>
            <person name="Bechsgaard J."/>
        </authorList>
    </citation>
    <scope>NUCLEOTIDE SEQUENCE [LARGE SCALE GENOMIC DNA]</scope>
</reference>
<gene>
    <name evidence="8" type="ORF">X975_25276</name>
</gene>
<proteinExistence type="inferred from homology"/>
<evidence type="ECO:0000256" key="3">
    <source>
        <dbReference type="ARBA" id="ARBA00022692"/>
    </source>
</evidence>
<feature type="domain" description="Anoctamin transmembrane" evidence="7">
    <location>
        <begin position="8"/>
        <end position="119"/>
    </location>
</feature>
<evidence type="ECO:0000256" key="2">
    <source>
        <dbReference type="ARBA" id="ARBA00009671"/>
    </source>
</evidence>
<comment type="similarity">
    <text evidence="2 6">Belongs to the anoctamin family.</text>
</comment>
<accession>A0A087SZ93</accession>
<comment type="subcellular location">
    <subcellularLocation>
        <location evidence="1 6">Membrane</location>
        <topology evidence="1 6">Multi-pass membrane protein</topology>
    </subcellularLocation>
</comment>
<keyword evidence="3 6" id="KW-0812">Transmembrane</keyword>
<dbReference type="EMBL" id="KK112645">
    <property type="protein sequence ID" value="KFM58182.1"/>
    <property type="molecule type" value="Genomic_DNA"/>
</dbReference>
<evidence type="ECO:0000313" key="8">
    <source>
        <dbReference type="EMBL" id="KFM58182.1"/>
    </source>
</evidence>
<dbReference type="PANTHER" id="PTHR12308:SF74">
    <property type="entry name" value="ANOCTAMIN"/>
    <property type="match status" value="1"/>
</dbReference>
<organism evidence="8 9">
    <name type="scientific">Stegodyphus mimosarum</name>
    <name type="common">African social velvet spider</name>
    <dbReference type="NCBI Taxonomy" id="407821"/>
    <lineage>
        <taxon>Eukaryota</taxon>
        <taxon>Metazoa</taxon>
        <taxon>Ecdysozoa</taxon>
        <taxon>Arthropoda</taxon>
        <taxon>Chelicerata</taxon>
        <taxon>Arachnida</taxon>
        <taxon>Araneae</taxon>
        <taxon>Araneomorphae</taxon>
        <taxon>Entelegynae</taxon>
        <taxon>Eresoidea</taxon>
        <taxon>Eresidae</taxon>
        <taxon>Stegodyphus</taxon>
    </lineage>
</organism>
<evidence type="ECO:0000256" key="5">
    <source>
        <dbReference type="ARBA" id="ARBA00023136"/>
    </source>
</evidence>
<comment type="caution">
    <text evidence="6">Lacks conserved residue(s) required for the propagation of feature annotation.</text>
</comment>
<dbReference type="GO" id="GO:0005886">
    <property type="term" value="C:plasma membrane"/>
    <property type="evidence" value="ECO:0007669"/>
    <property type="project" value="TreeGrafter"/>
</dbReference>
<dbReference type="InterPro" id="IPR049452">
    <property type="entry name" value="Anoctamin_TM"/>
</dbReference>
<evidence type="ECO:0000259" key="7">
    <source>
        <dbReference type="Pfam" id="PF04547"/>
    </source>
</evidence>
<dbReference type="OrthoDB" id="296386at2759"/>
<dbReference type="AlphaFoldDB" id="A0A087SZ93"/>
<dbReference type="GO" id="GO:0005254">
    <property type="term" value="F:chloride channel activity"/>
    <property type="evidence" value="ECO:0007669"/>
    <property type="project" value="TreeGrafter"/>
</dbReference>
<dbReference type="InterPro" id="IPR007632">
    <property type="entry name" value="Anoctamin"/>
</dbReference>
<dbReference type="Proteomes" id="UP000054359">
    <property type="component" value="Unassembled WGS sequence"/>
</dbReference>
<sequence>MGYIAFYERDLNMLKWQIAVMMVVNQLFNQFQEAVLPFLLHKFRQKWKAKSSSLILPRIKNILEQREMWTYEGTYDDYLEIFTQFGYVFLFSSVFPLAATLAILNNIVEIWMDGFKLCYS</sequence>
<evidence type="ECO:0000256" key="6">
    <source>
        <dbReference type="RuleBase" id="RU280814"/>
    </source>
</evidence>
<dbReference type="PANTHER" id="PTHR12308">
    <property type="entry name" value="ANOCTAMIN"/>
    <property type="match status" value="1"/>
</dbReference>
<name>A0A087SZ93_STEMI</name>
<evidence type="ECO:0000313" key="9">
    <source>
        <dbReference type="Proteomes" id="UP000054359"/>
    </source>
</evidence>
<protein>
    <recommendedName>
        <fullName evidence="6">Anoctamin</fullName>
    </recommendedName>
</protein>
<keyword evidence="9" id="KW-1185">Reference proteome</keyword>
<dbReference type="OMA" id="NIVEIWM"/>